<organism evidence="1 2">
    <name type="scientific">Cutaneotrichosporon oleaginosum</name>
    <dbReference type="NCBI Taxonomy" id="879819"/>
    <lineage>
        <taxon>Eukaryota</taxon>
        <taxon>Fungi</taxon>
        <taxon>Dikarya</taxon>
        <taxon>Basidiomycota</taxon>
        <taxon>Agaricomycotina</taxon>
        <taxon>Tremellomycetes</taxon>
        <taxon>Trichosporonales</taxon>
        <taxon>Trichosporonaceae</taxon>
        <taxon>Cutaneotrichosporon</taxon>
    </lineage>
</organism>
<accession>A0A0J0XFG5</accession>
<evidence type="ECO:0000313" key="1">
    <source>
        <dbReference type="EMBL" id="KLT39835.1"/>
    </source>
</evidence>
<gene>
    <name evidence="1" type="ORF">CC85DRAFT_177881</name>
</gene>
<evidence type="ECO:0000313" key="2">
    <source>
        <dbReference type="Proteomes" id="UP000053611"/>
    </source>
</evidence>
<dbReference type="Proteomes" id="UP000053611">
    <property type="component" value="Unassembled WGS sequence"/>
</dbReference>
<proteinExistence type="predicted"/>
<protein>
    <submittedName>
        <fullName evidence="1">Uncharacterized protein</fullName>
    </submittedName>
</protein>
<sequence>MFLPRQPSPTLTQRRARSSYIFLNLTRFSRFTYLPRQLSPPWRSCTGAQGNRTGFYATLVTWSVMRTWESRSCGKAFLDVTATGRRQMWTIFGAGGRAVCAVTSGSDR</sequence>
<name>A0A0J0XFG5_9TREE</name>
<keyword evidence="2" id="KW-1185">Reference proteome</keyword>
<dbReference type="GeneID" id="28980354"/>
<reference evidence="1 2" key="1">
    <citation type="submission" date="2015-03" db="EMBL/GenBank/DDBJ databases">
        <title>Genomics and transcriptomics of the oil-accumulating basidiomycete yeast T. oleaginosus allow insights into substrate utilization and the diverse evolutionary trajectories of mating systems in fungi.</title>
        <authorList>
            <consortium name="DOE Joint Genome Institute"/>
            <person name="Kourist R."/>
            <person name="Kracht O."/>
            <person name="Bracharz F."/>
            <person name="Lipzen A."/>
            <person name="Nolan M."/>
            <person name="Ohm R."/>
            <person name="Grigoriev I."/>
            <person name="Sun S."/>
            <person name="Heitman J."/>
            <person name="Bruck T."/>
            <person name="Nowrousian M."/>
        </authorList>
    </citation>
    <scope>NUCLEOTIDE SEQUENCE [LARGE SCALE GENOMIC DNA]</scope>
    <source>
        <strain evidence="1 2">IBC0246</strain>
    </source>
</reference>
<dbReference type="RefSeq" id="XP_018276326.1">
    <property type="nucleotide sequence ID" value="XM_018419751.1"/>
</dbReference>
<dbReference type="AlphaFoldDB" id="A0A0J0XFG5"/>
<dbReference type="EMBL" id="KQ087248">
    <property type="protein sequence ID" value="KLT39835.1"/>
    <property type="molecule type" value="Genomic_DNA"/>
</dbReference>